<name>A0A561DCC7_9BACI</name>
<protein>
    <submittedName>
        <fullName evidence="1">Uncharacterized protein</fullName>
    </submittedName>
</protein>
<dbReference type="Proteomes" id="UP000319671">
    <property type="component" value="Unassembled WGS sequence"/>
</dbReference>
<comment type="caution">
    <text evidence="1">The sequence shown here is derived from an EMBL/GenBank/DDBJ whole genome shotgun (WGS) entry which is preliminary data.</text>
</comment>
<proteinExistence type="predicted"/>
<evidence type="ECO:0000313" key="1">
    <source>
        <dbReference type="EMBL" id="TWE01046.1"/>
    </source>
</evidence>
<reference evidence="1 2" key="1">
    <citation type="submission" date="2019-06" db="EMBL/GenBank/DDBJ databases">
        <title>Sorghum-associated microbial communities from plants grown in Nebraska, USA.</title>
        <authorList>
            <person name="Schachtman D."/>
        </authorList>
    </citation>
    <scope>NUCLEOTIDE SEQUENCE [LARGE SCALE GENOMIC DNA]</scope>
    <source>
        <strain evidence="1 2">2482</strain>
    </source>
</reference>
<evidence type="ECO:0000313" key="2">
    <source>
        <dbReference type="Proteomes" id="UP000319671"/>
    </source>
</evidence>
<accession>A0A561DCC7</accession>
<keyword evidence="2" id="KW-1185">Reference proteome</keyword>
<dbReference type="EMBL" id="VIVN01000006">
    <property type="protein sequence ID" value="TWE01046.1"/>
    <property type="molecule type" value="Genomic_DNA"/>
</dbReference>
<sequence>MEKIIVATIWLVFFQAYRKRDRGILWSFASSDIAVLYVSAKENYAYCLVPEAMLI</sequence>
<dbReference type="AlphaFoldDB" id="A0A561DCC7"/>
<organism evidence="1 2">
    <name type="scientific">Neobacillus bataviensis</name>
    <dbReference type="NCBI Taxonomy" id="220685"/>
    <lineage>
        <taxon>Bacteria</taxon>
        <taxon>Bacillati</taxon>
        <taxon>Bacillota</taxon>
        <taxon>Bacilli</taxon>
        <taxon>Bacillales</taxon>
        <taxon>Bacillaceae</taxon>
        <taxon>Neobacillus</taxon>
    </lineage>
</organism>
<gene>
    <name evidence="1" type="ORF">FB550_10698</name>
</gene>